<protein>
    <submittedName>
        <fullName evidence="8">Peptidase</fullName>
    </submittedName>
</protein>
<dbReference type="GO" id="GO:0005886">
    <property type="term" value="C:plasma membrane"/>
    <property type="evidence" value="ECO:0007669"/>
    <property type="project" value="UniProtKB-SubCell"/>
</dbReference>
<dbReference type="EMBL" id="WTYQ01000002">
    <property type="protein sequence ID" value="MXP25720.1"/>
    <property type="molecule type" value="Genomic_DNA"/>
</dbReference>
<reference evidence="8 9" key="1">
    <citation type="submission" date="2019-12" db="EMBL/GenBank/DDBJ databases">
        <title>Genomic-based taxomic classification of the family Erythrobacteraceae.</title>
        <authorList>
            <person name="Xu L."/>
        </authorList>
    </citation>
    <scope>NUCLEOTIDE SEQUENCE [LARGE SCALE GENOMIC DNA]</scope>
    <source>
        <strain evidence="8 9">DSM 18604</strain>
    </source>
</reference>
<keyword evidence="4 6" id="KW-1133">Transmembrane helix</keyword>
<keyword evidence="5 6" id="KW-0472">Membrane</keyword>
<sequence length="158" mass="16949">MTPDVITYGLLIALSIALIIAAITDLYARKIANWLTASIAIGAPAFWIASAMPLWPDIAIQLGLALLTFAILAGLFALRAMGGGDVKLLTALALWIKPALFWKLVVMMALLGGLLTIIFAAWHLMRKRKDKIAIPYGIAIAIAGLWIIAGNYLPNSLP</sequence>
<feature type="transmembrane region" description="Helical" evidence="6">
    <location>
        <begin position="134"/>
        <end position="153"/>
    </location>
</feature>
<evidence type="ECO:0000259" key="7">
    <source>
        <dbReference type="Pfam" id="PF01478"/>
    </source>
</evidence>
<keyword evidence="9" id="KW-1185">Reference proteome</keyword>
<dbReference type="Gene3D" id="1.20.120.1220">
    <property type="match status" value="1"/>
</dbReference>
<keyword evidence="3 6" id="KW-0812">Transmembrane</keyword>
<dbReference type="Proteomes" id="UP000460561">
    <property type="component" value="Unassembled WGS sequence"/>
</dbReference>
<evidence type="ECO:0000256" key="4">
    <source>
        <dbReference type="ARBA" id="ARBA00022989"/>
    </source>
</evidence>
<comment type="subcellular location">
    <subcellularLocation>
        <location evidence="1">Cell membrane</location>
        <topology evidence="1">Multi-pass membrane protein</topology>
    </subcellularLocation>
</comment>
<accession>A0A845A691</accession>
<evidence type="ECO:0000256" key="2">
    <source>
        <dbReference type="ARBA" id="ARBA00022475"/>
    </source>
</evidence>
<proteinExistence type="predicted"/>
<evidence type="ECO:0000256" key="1">
    <source>
        <dbReference type="ARBA" id="ARBA00004651"/>
    </source>
</evidence>
<name>A0A845A691_9SPHN</name>
<comment type="caution">
    <text evidence="8">The sequence shown here is derived from an EMBL/GenBank/DDBJ whole genome shotgun (WGS) entry which is preliminary data.</text>
</comment>
<dbReference type="GO" id="GO:0004190">
    <property type="term" value="F:aspartic-type endopeptidase activity"/>
    <property type="evidence" value="ECO:0007669"/>
    <property type="project" value="InterPro"/>
</dbReference>
<feature type="transmembrane region" description="Helical" evidence="6">
    <location>
        <begin position="34"/>
        <end position="52"/>
    </location>
</feature>
<feature type="transmembrane region" description="Helical" evidence="6">
    <location>
        <begin position="6"/>
        <end position="27"/>
    </location>
</feature>
<evidence type="ECO:0000256" key="6">
    <source>
        <dbReference type="SAM" id="Phobius"/>
    </source>
</evidence>
<feature type="transmembrane region" description="Helical" evidence="6">
    <location>
        <begin position="99"/>
        <end position="122"/>
    </location>
</feature>
<dbReference type="RefSeq" id="WP_160738918.1">
    <property type="nucleotide sequence ID" value="NZ_WTYQ01000002.1"/>
</dbReference>
<dbReference type="Pfam" id="PF01478">
    <property type="entry name" value="Peptidase_A24"/>
    <property type="match status" value="1"/>
</dbReference>
<organism evidence="8 9">
    <name type="scientific">Altericroceibacterium indicum</name>
    <dbReference type="NCBI Taxonomy" id="374177"/>
    <lineage>
        <taxon>Bacteria</taxon>
        <taxon>Pseudomonadati</taxon>
        <taxon>Pseudomonadota</taxon>
        <taxon>Alphaproteobacteria</taxon>
        <taxon>Sphingomonadales</taxon>
        <taxon>Erythrobacteraceae</taxon>
        <taxon>Altericroceibacterium</taxon>
    </lineage>
</organism>
<evidence type="ECO:0000313" key="9">
    <source>
        <dbReference type="Proteomes" id="UP000460561"/>
    </source>
</evidence>
<dbReference type="InterPro" id="IPR000045">
    <property type="entry name" value="Prepilin_IV_endopep_pep"/>
</dbReference>
<dbReference type="AlphaFoldDB" id="A0A845A691"/>
<evidence type="ECO:0000256" key="5">
    <source>
        <dbReference type="ARBA" id="ARBA00023136"/>
    </source>
</evidence>
<feature type="transmembrane region" description="Helical" evidence="6">
    <location>
        <begin position="58"/>
        <end position="78"/>
    </location>
</feature>
<dbReference type="PANTHER" id="PTHR36506:SF1">
    <property type="entry name" value="PREFLAGELLIN PEPTIDASE"/>
    <property type="match status" value="1"/>
</dbReference>
<dbReference type="OrthoDB" id="5329005at2"/>
<evidence type="ECO:0000313" key="8">
    <source>
        <dbReference type="EMBL" id="MXP25720.1"/>
    </source>
</evidence>
<keyword evidence="2" id="KW-1003">Cell membrane</keyword>
<dbReference type="InterPro" id="IPR052218">
    <property type="entry name" value="Preflagellin_Peptidase"/>
</dbReference>
<feature type="domain" description="Prepilin type IV endopeptidase peptidase" evidence="7">
    <location>
        <begin position="13"/>
        <end position="120"/>
    </location>
</feature>
<gene>
    <name evidence="8" type="ORF">GRI39_06645</name>
</gene>
<evidence type="ECO:0000256" key="3">
    <source>
        <dbReference type="ARBA" id="ARBA00022692"/>
    </source>
</evidence>
<dbReference type="PANTHER" id="PTHR36506">
    <property type="entry name" value="PREFLAGELLIN PEPTIDASE"/>
    <property type="match status" value="1"/>
</dbReference>